<dbReference type="KEGG" id="paro:CUV01_07360"/>
<keyword evidence="13 14" id="KW-0100">Branched-chain amino acid biosynthesis</keyword>
<sequence>MSDRYSLLILPGDGIGAEVMAQVTRVIDWFATNRGMSFDVSEDLVGGAAYDKHGTPLADETMAKAQQVDAVLLGAVGGPKYDVLDFSVKPERGLLRLRKEMDLFANLRPAQCFDALADFSSLKRDIVAGLDILIVRELTSGVYFGEPRGIHSDDNNPENEGGRVGINTQRYTSGEIRRVARSAFELAKRRGNKVCSMEKANVMESGILWREEVQWVHDNEYPEVELSHMYADNGAMQLVRNPRQFDVIVTDNLFGDLLSDAAAMLTGSLGMLPSASLGAVMENGRPKAMYEPVHGSAPDIAGQGKANPIACILSFAMALRYSFDQGSAAAELEAAVEKVLADGVRTADLMGPDGGTPVSTSGMGDAILAALDAGR</sequence>
<gene>
    <name evidence="14 17" type="primary">leuB</name>
    <name evidence="17" type="ORF">CUV01_07360</name>
</gene>
<feature type="binding site" evidence="14">
    <location>
        <position position="232"/>
    </location>
    <ligand>
        <name>Mg(2+)</name>
        <dbReference type="ChEBI" id="CHEBI:18420"/>
    </ligand>
</feature>
<feature type="binding site" evidence="14">
    <location>
        <position position="136"/>
    </location>
    <ligand>
        <name>substrate</name>
    </ligand>
</feature>
<keyword evidence="6 14" id="KW-0432">Leucine biosynthesis</keyword>
<dbReference type="HAMAP" id="MF_01033">
    <property type="entry name" value="LeuB_type1"/>
    <property type="match status" value="1"/>
</dbReference>
<feature type="site" description="Important for catalysis" evidence="14">
    <location>
        <position position="199"/>
    </location>
</feature>
<evidence type="ECO:0000256" key="6">
    <source>
        <dbReference type="ARBA" id="ARBA00022430"/>
    </source>
</evidence>
<evidence type="ECO:0000256" key="12">
    <source>
        <dbReference type="ARBA" id="ARBA00023211"/>
    </source>
</evidence>
<evidence type="ECO:0000256" key="8">
    <source>
        <dbReference type="ARBA" id="ARBA00022723"/>
    </source>
</evidence>
<comment type="similarity">
    <text evidence="4 14">Belongs to the isocitrate and isopropylmalate dehydrogenases family. LeuB type 1 subfamily.</text>
</comment>
<name>A0A2K9ELF5_9RHOB</name>
<evidence type="ECO:0000313" key="18">
    <source>
        <dbReference type="Proteomes" id="UP000233742"/>
    </source>
</evidence>
<evidence type="ECO:0000313" key="17">
    <source>
        <dbReference type="EMBL" id="AUH35279.1"/>
    </source>
</evidence>
<dbReference type="GO" id="GO:0051287">
    <property type="term" value="F:NAD binding"/>
    <property type="evidence" value="ECO:0007669"/>
    <property type="project" value="InterPro"/>
</dbReference>
<evidence type="ECO:0000256" key="10">
    <source>
        <dbReference type="ARBA" id="ARBA00023002"/>
    </source>
</evidence>
<feature type="binding site" evidence="14">
    <location>
        <position position="232"/>
    </location>
    <ligand>
        <name>substrate</name>
    </ligand>
</feature>
<evidence type="ECO:0000256" key="2">
    <source>
        <dbReference type="ARBA" id="ARBA00001936"/>
    </source>
</evidence>
<dbReference type="SUPFAM" id="SSF53659">
    <property type="entry name" value="Isocitrate/Isopropylmalate dehydrogenase-like"/>
    <property type="match status" value="1"/>
</dbReference>
<dbReference type="PANTHER" id="PTHR42979:SF1">
    <property type="entry name" value="3-ISOPROPYLMALATE DEHYDROGENASE"/>
    <property type="match status" value="1"/>
</dbReference>
<dbReference type="UniPathway" id="UPA00048">
    <property type="reaction ID" value="UER00072"/>
</dbReference>
<evidence type="ECO:0000256" key="9">
    <source>
        <dbReference type="ARBA" id="ARBA00022842"/>
    </source>
</evidence>
<comment type="subcellular location">
    <subcellularLocation>
        <location evidence="14">Cytoplasm</location>
    </subcellularLocation>
</comment>
<dbReference type="InterPro" id="IPR024084">
    <property type="entry name" value="IsoPropMal-DH-like_dom"/>
</dbReference>
<dbReference type="AlphaFoldDB" id="A0A2K9ELF5"/>
<dbReference type="OrthoDB" id="9767905at2"/>
<dbReference type="RefSeq" id="WP_101461931.1">
    <property type="nucleotide sequence ID" value="NZ_CP025408.1"/>
</dbReference>
<dbReference type="PROSITE" id="PS00470">
    <property type="entry name" value="IDH_IMDH"/>
    <property type="match status" value="1"/>
</dbReference>
<keyword evidence="14" id="KW-0963">Cytoplasm</keyword>
<keyword evidence="11 14" id="KW-0520">NAD</keyword>
<evidence type="ECO:0000256" key="11">
    <source>
        <dbReference type="ARBA" id="ARBA00023027"/>
    </source>
</evidence>
<feature type="binding site" evidence="14">
    <location>
        <begin position="295"/>
        <end position="307"/>
    </location>
    <ligand>
        <name>NAD(+)</name>
        <dbReference type="ChEBI" id="CHEBI:57540"/>
    </ligand>
</feature>
<evidence type="ECO:0000256" key="1">
    <source>
        <dbReference type="ARBA" id="ARBA00000624"/>
    </source>
</evidence>
<dbReference type="InterPro" id="IPR019818">
    <property type="entry name" value="IsoCit/isopropylmalate_DH_CS"/>
</dbReference>
<feature type="binding site" evidence="14">
    <location>
        <begin position="78"/>
        <end position="91"/>
    </location>
    <ligand>
        <name>NAD(+)</name>
        <dbReference type="ChEBI" id="CHEBI:57540"/>
    </ligand>
</feature>
<reference evidence="17 18" key="1">
    <citation type="submission" date="2017-12" db="EMBL/GenBank/DDBJ databases">
        <authorList>
            <person name="Hurst M.R.H."/>
        </authorList>
    </citation>
    <scope>NUCLEOTIDE SEQUENCE [LARGE SCALE GENOMIC DNA]</scope>
    <source>
        <strain evidence="17 18">BM15</strain>
    </source>
</reference>
<dbReference type="InterPro" id="IPR004429">
    <property type="entry name" value="Isopropylmalate_DH"/>
</dbReference>
<dbReference type="EC" id="1.1.1.85" evidence="14"/>
<organism evidence="17 18">
    <name type="scientific">Paracoccus tegillarcae</name>
    <dbReference type="NCBI Taxonomy" id="1529068"/>
    <lineage>
        <taxon>Bacteria</taxon>
        <taxon>Pseudomonadati</taxon>
        <taxon>Pseudomonadota</taxon>
        <taxon>Alphaproteobacteria</taxon>
        <taxon>Rhodobacterales</taxon>
        <taxon>Paracoccaceae</taxon>
        <taxon>Paracoccus</taxon>
    </lineage>
</organism>
<dbReference type="GO" id="GO:0009098">
    <property type="term" value="P:L-leucine biosynthetic process"/>
    <property type="evidence" value="ECO:0007669"/>
    <property type="project" value="UniProtKB-UniRule"/>
</dbReference>
<dbReference type="FunFam" id="3.40.718.10:FF:000006">
    <property type="entry name" value="3-isopropylmalate dehydrogenase"/>
    <property type="match status" value="1"/>
</dbReference>
<keyword evidence="8 14" id="KW-0479">Metal-binding</keyword>
<feature type="binding site" evidence="14">
    <location>
        <position position="108"/>
    </location>
    <ligand>
        <name>substrate</name>
    </ligand>
</feature>
<dbReference type="SMART" id="SM01329">
    <property type="entry name" value="Iso_dh"/>
    <property type="match status" value="1"/>
</dbReference>
<keyword evidence="12 14" id="KW-0464">Manganese</keyword>
<comment type="catalytic activity">
    <reaction evidence="1 14 15">
        <text>(2R,3S)-3-isopropylmalate + NAD(+) = 4-methyl-2-oxopentanoate + CO2 + NADH</text>
        <dbReference type="Rhea" id="RHEA:32271"/>
        <dbReference type="ChEBI" id="CHEBI:16526"/>
        <dbReference type="ChEBI" id="CHEBI:17865"/>
        <dbReference type="ChEBI" id="CHEBI:35121"/>
        <dbReference type="ChEBI" id="CHEBI:57540"/>
        <dbReference type="ChEBI" id="CHEBI:57945"/>
        <dbReference type="EC" id="1.1.1.85"/>
    </reaction>
</comment>
<proteinExistence type="inferred from homology"/>
<evidence type="ECO:0000256" key="3">
    <source>
        <dbReference type="ARBA" id="ARBA00004762"/>
    </source>
</evidence>
<comment type="pathway">
    <text evidence="3 14 15">Amino-acid biosynthesis; L-leucine biosynthesis; L-leucine from 3-methyl-2-oxobutanoate: step 3/4.</text>
</comment>
<evidence type="ECO:0000256" key="13">
    <source>
        <dbReference type="ARBA" id="ARBA00023304"/>
    </source>
</evidence>
<dbReference type="NCBIfam" id="TIGR00169">
    <property type="entry name" value="leuB"/>
    <property type="match status" value="1"/>
</dbReference>
<evidence type="ECO:0000256" key="4">
    <source>
        <dbReference type="ARBA" id="ARBA00008319"/>
    </source>
</evidence>
<keyword evidence="7 14" id="KW-0028">Amino-acid biosynthesis</keyword>
<dbReference type="PANTHER" id="PTHR42979">
    <property type="entry name" value="3-ISOPROPYLMALATE DEHYDROGENASE"/>
    <property type="match status" value="1"/>
</dbReference>
<accession>A0A2K9ELF5</accession>
<dbReference type="Gene3D" id="3.40.718.10">
    <property type="entry name" value="Isopropylmalate Dehydrogenase"/>
    <property type="match status" value="1"/>
</dbReference>
<comment type="subunit">
    <text evidence="5 14 15">Homodimer.</text>
</comment>
<feature type="binding site" evidence="14">
    <location>
        <position position="98"/>
    </location>
    <ligand>
        <name>substrate</name>
    </ligand>
</feature>
<evidence type="ECO:0000259" key="16">
    <source>
        <dbReference type="SMART" id="SM01329"/>
    </source>
</evidence>
<keyword evidence="18" id="KW-1185">Reference proteome</keyword>
<comment type="cofactor">
    <cofactor evidence="2">
        <name>Mn(2+)</name>
        <dbReference type="ChEBI" id="CHEBI:29035"/>
    </cofactor>
</comment>
<feature type="binding site" evidence="14">
    <location>
        <position position="260"/>
    </location>
    <ligand>
        <name>Mg(2+)</name>
        <dbReference type="ChEBI" id="CHEBI:18420"/>
    </ligand>
</feature>
<evidence type="ECO:0000256" key="15">
    <source>
        <dbReference type="RuleBase" id="RU004445"/>
    </source>
</evidence>
<dbReference type="GO" id="GO:0003862">
    <property type="term" value="F:3-isopropylmalate dehydrogenase activity"/>
    <property type="evidence" value="ECO:0007669"/>
    <property type="project" value="UniProtKB-UniRule"/>
</dbReference>
<dbReference type="EMBL" id="CP025408">
    <property type="protein sequence ID" value="AUH35279.1"/>
    <property type="molecule type" value="Genomic_DNA"/>
</dbReference>
<comment type="function">
    <text evidence="14 15">Catalyzes the oxidation of 3-carboxy-2-hydroxy-4-methylpentanoate (3-isopropylmalate) to 3-carboxy-4-methyl-2-oxopentanoate. The product decarboxylates to 4-methyl-2 oxopentanoate.</text>
</comment>
<evidence type="ECO:0000256" key="14">
    <source>
        <dbReference type="HAMAP-Rule" id="MF_01033"/>
    </source>
</evidence>
<dbReference type="Proteomes" id="UP000233742">
    <property type="component" value="Chromosome"/>
</dbReference>
<feature type="domain" description="Isopropylmalate dehydrogenase-like" evidence="16">
    <location>
        <begin position="6"/>
        <end position="367"/>
    </location>
</feature>
<feature type="binding site" evidence="14">
    <location>
        <position position="256"/>
    </location>
    <ligand>
        <name>Mg(2+)</name>
        <dbReference type="ChEBI" id="CHEBI:18420"/>
    </ligand>
</feature>
<dbReference type="GO" id="GO:0005829">
    <property type="term" value="C:cytosol"/>
    <property type="evidence" value="ECO:0007669"/>
    <property type="project" value="TreeGrafter"/>
</dbReference>
<keyword evidence="10 14" id="KW-0560">Oxidoreductase</keyword>
<feature type="site" description="Important for catalysis" evidence="14">
    <location>
        <position position="143"/>
    </location>
</feature>
<dbReference type="GO" id="GO:0000287">
    <property type="term" value="F:magnesium ion binding"/>
    <property type="evidence" value="ECO:0007669"/>
    <property type="project" value="InterPro"/>
</dbReference>
<dbReference type="Pfam" id="PF00180">
    <property type="entry name" value="Iso_dh"/>
    <property type="match status" value="1"/>
</dbReference>
<comment type="cofactor">
    <cofactor evidence="14 15">
        <name>Mg(2+)</name>
        <dbReference type="ChEBI" id="CHEBI:18420"/>
    </cofactor>
    <cofactor evidence="14 15">
        <name>Mn(2+)</name>
        <dbReference type="ChEBI" id="CHEBI:29035"/>
    </cofactor>
    <text evidence="14 15">Binds 1 Mg(2+) or Mn(2+) ion per subunit.</text>
</comment>
<evidence type="ECO:0000256" key="7">
    <source>
        <dbReference type="ARBA" id="ARBA00022605"/>
    </source>
</evidence>
<evidence type="ECO:0000256" key="5">
    <source>
        <dbReference type="ARBA" id="ARBA00011738"/>
    </source>
</evidence>
<keyword evidence="9 14" id="KW-0460">Magnesium</keyword>
<protein>
    <recommendedName>
        <fullName evidence="14">3-isopropylmalate dehydrogenase</fullName>
        <ecNumber evidence="14">1.1.1.85</ecNumber>
    </recommendedName>
    <alternativeName>
        <fullName evidence="14">3-IPM-DH</fullName>
    </alternativeName>
    <alternativeName>
        <fullName evidence="14">Beta-IPM dehydrogenase</fullName>
        <shortName evidence="14">IMDH</shortName>
    </alternativeName>
</protein>